<dbReference type="PANTHER" id="PTHR10174">
    <property type="entry name" value="ALPHA-TOCOPHEROL TRANSFER PROTEIN-RELATED"/>
    <property type="match status" value="1"/>
</dbReference>
<dbReference type="GO" id="GO:0016020">
    <property type="term" value="C:membrane"/>
    <property type="evidence" value="ECO:0007669"/>
    <property type="project" value="TreeGrafter"/>
</dbReference>
<dbReference type="SUPFAM" id="SSF52087">
    <property type="entry name" value="CRAL/TRIO domain"/>
    <property type="match status" value="1"/>
</dbReference>
<dbReference type="PROSITE" id="PS50191">
    <property type="entry name" value="CRAL_TRIO"/>
    <property type="match status" value="1"/>
</dbReference>
<reference evidence="3" key="1">
    <citation type="submission" date="2015-05" db="EMBL/GenBank/DDBJ databases">
        <authorList>
            <person name="Wilson R.K."/>
            <person name="Warren W.C."/>
            <person name="Olafson P."/>
        </authorList>
    </citation>
    <scope>NUCLEOTIDE SEQUENCE [LARGE SCALE GENOMIC DNA]</scope>
    <source>
        <strain evidence="3">USDA</strain>
    </source>
</reference>
<dbReference type="InterPro" id="IPR036865">
    <property type="entry name" value="CRAL-TRIO_dom_sf"/>
</dbReference>
<reference evidence="2" key="2">
    <citation type="submission" date="2020-05" db="UniProtKB">
        <authorList>
            <consortium name="EnsemblMetazoa"/>
        </authorList>
    </citation>
    <scope>IDENTIFICATION</scope>
    <source>
        <strain evidence="2">USDA</strain>
    </source>
</reference>
<dbReference type="VEuPathDB" id="VectorBase:SCAU000580"/>
<name>A0A1I8NNA7_STOCA</name>
<proteinExistence type="predicted"/>
<dbReference type="Gene3D" id="1.20.5.1200">
    <property type="entry name" value="Alpha-tocopherol transfer"/>
    <property type="match status" value="1"/>
</dbReference>
<evidence type="ECO:0000313" key="3">
    <source>
        <dbReference type="Proteomes" id="UP000095300"/>
    </source>
</evidence>
<dbReference type="Proteomes" id="UP000095300">
    <property type="component" value="Unassembled WGS sequence"/>
</dbReference>
<organism evidence="2 3">
    <name type="scientific">Stomoxys calcitrans</name>
    <name type="common">Stable fly</name>
    <name type="synonym">Conops calcitrans</name>
    <dbReference type="NCBI Taxonomy" id="35570"/>
    <lineage>
        <taxon>Eukaryota</taxon>
        <taxon>Metazoa</taxon>
        <taxon>Ecdysozoa</taxon>
        <taxon>Arthropoda</taxon>
        <taxon>Hexapoda</taxon>
        <taxon>Insecta</taxon>
        <taxon>Pterygota</taxon>
        <taxon>Neoptera</taxon>
        <taxon>Endopterygota</taxon>
        <taxon>Diptera</taxon>
        <taxon>Brachycera</taxon>
        <taxon>Muscomorpha</taxon>
        <taxon>Muscoidea</taxon>
        <taxon>Muscidae</taxon>
        <taxon>Stomoxys</taxon>
    </lineage>
</organism>
<feature type="domain" description="CRAL-TRIO" evidence="1">
    <location>
        <begin position="33"/>
        <end position="198"/>
    </location>
</feature>
<dbReference type="PANTHER" id="PTHR10174:SF222">
    <property type="entry name" value="GH10083P-RELATED"/>
    <property type="match status" value="1"/>
</dbReference>
<dbReference type="Gene3D" id="3.40.525.10">
    <property type="entry name" value="CRAL-TRIO lipid binding domain"/>
    <property type="match status" value="1"/>
</dbReference>
<dbReference type="PRINTS" id="PR00180">
    <property type="entry name" value="CRETINALDHBP"/>
</dbReference>
<dbReference type="SMART" id="SM00516">
    <property type="entry name" value="SEC14"/>
    <property type="match status" value="1"/>
</dbReference>
<dbReference type="AlphaFoldDB" id="A0A1I8NNA7"/>
<dbReference type="GO" id="GO:1902936">
    <property type="term" value="F:phosphatidylinositol bisphosphate binding"/>
    <property type="evidence" value="ECO:0007669"/>
    <property type="project" value="TreeGrafter"/>
</dbReference>
<dbReference type="EnsemblMetazoa" id="SCAU000580-RA">
    <property type="protein sequence ID" value="SCAU000580-PA"/>
    <property type="gene ID" value="SCAU000580"/>
</dbReference>
<sequence length="240" mass="27722">MAGELDGAQKVILLNYKLRNKYDHIFLKRDPLAEVSQNALKTIDILPLPGRTPENYKMVLYRIEDADPEKFKFTECITALFMVMDCSLAADSDDICDGEIIIYDMAGYTLKHLARTNISTLRVFMKYTQEARAGRVRQIHILNAASYLDKVLSFVKPFMNSEIAKVLHAHLNGSDTPYEFFPRELLPEEYGGNNGKISNIRQHWWAKLKEMRGYLMDESRWKLNNPNPEITESIKNLEID</sequence>
<gene>
    <name evidence="2" type="primary">106093347</name>
</gene>
<dbReference type="EnsemblMetazoa" id="SCAU000580-RB">
    <property type="protein sequence ID" value="SCAU000580-PB"/>
    <property type="gene ID" value="SCAU000580"/>
</dbReference>
<accession>A0A1I8NNA7</accession>
<dbReference type="InterPro" id="IPR001251">
    <property type="entry name" value="CRAL-TRIO_dom"/>
</dbReference>
<evidence type="ECO:0000259" key="1">
    <source>
        <dbReference type="PROSITE" id="PS50191"/>
    </source>
</evidence>
<dbReference type="Pfam" id="PF00650">
    <property type="entry name" value="CRAL_TRIO"/>
    <property type="match status" value="1"/>
</dbReference>
<protein>
    <recommendedName>
        <fullName evidence="1">CRAL-TRIO domain-containing protein</fullName>
    </recommendedName>
</protein>
<evidence type="ECO:0000313" key="2">
    <source>
        <dbReference type="EnsemblMetazoa" id="SCAU000580-PB"/>
    </source>
</evidence>
<keyword evidence="3" id="KW-1185">Reference proteome</keyword>
<dbReference type="CDD" id="cd00170">
    <property type="entry name" value="SEC14"/>
    <property type="match status" value="1"/>
</dbReference>